<keyword evidence="3" id="KW-1185">Reference proteome</keyword>
<feature type="region of interest" description="Disordered" evidence="1">
    <location>
        <begin position="225"/>
        <end position="248"/>
    </location>
</feature>
<dbReference type="Proteomes" id="UP000494206">
    <property type="component" value="Unassembled WGS sequence"/>
</dbReference>
<comment type="caution">
    <text evidence="2">The sequence shown here is derived from an EMBL/GenBank/DDBJ whole genome shotgun (WGS) entry which is preliminary data.</text>
</comment>
<accession>A0A8S1F0G5</accession>
<protein>
    <submittedName>
        <fullName evidence="2">Uncharacterized protein</fullName>
    </submittedName>
</protein>
<evidence type="ECO:0000313" key="3">
    <source>
        <dbReference type="Proteomes" id="UP000494206"/>
    </source>
</evidence>
<gene>
    <name evidence="2" type="ORF">CBOVIS_LOCUS9365</name>
</gene>
<sequence length="477" mass="54096">MSTRLIVLDANFDGRYVLDYSNCDGFSNFDADPPLSLAFARYFPMKFNHAFGEVLLSAQFEAVANGLTEKVDLISPIVNFEHIFDEYELLPNYCFRHGEKCIIELQASLNGWKVLRIHQNVHFLCDELPCSIVPYNASFLDQTDLPAEFTKYQQRYRQRLELSSESPISSELSFVSKSTANVDGEIVVDDSELDEPQFVNDACSQEIEHEVFKAKPMLPALKLRSKPKSPERNCLADDDDDDEDADDVARGTGGLYEAAADAAIYPDEDRMWRFPGGAIMYSTKKGVANVLLIENHCDGLCEPVNVGDVAFFNISPRRARIKDELLQRIPFTHIAFRKVQGDSDSQIELLKSNIRTFGNLLEMRIEVNLSDEKAVTPFYSDDTTSGLSESERTFYKLYTTNRLYVLIPCDRLQPFLNSRFQADFRLRAWAMRCRPIASISLQIGPSTEVFCVYKDGRVQTLPISQGVYYGISNDQPV</sequence>
<proteinExistence type="predicted"/>
<organism evidence="2 3">
    <name type="scientific">Caenorhabditis bovis</name>
    <dbReference type="NCBI Taxonomy" id="2654633"/>
    <lineage>
        <taxon>Eukaryota</taxon>
        <taxon>Metazoa</taxon>
        <taxon>Ecdysozoa</taxon>
        <taxon>Nematoda</taxon>
        <taxon>Chromadorea</taxon>
        <taxon>Rhabditida</taxon>
        <taxon>Rhabditina</taxon>
        <taxon>Rhabditomorpha</taxon>
        <taxon>Rhabditoidea</taxon>
        <taxon>Rhabditidae</taxon>
        <taxon>Peloderinae</taxon>
        <taxon>Caenorhabditis</taxon>
    </lineage>
</organism>
<dbReference type="AlphaFoldDB" id="A0A8S1F0G5"/>
<feature type="compositionally biased region" description="Acidic residues" evidence="1">
    <location>
        <begin position="236"/>
        <end position="246"/>
    </location>
</feature>
<evidence type="ECO:0000256" key="1">
    <source>
        <dbReference type="SAM" id="MobiDB-lite"/>
    </source>
</evidence>
<evidence type="ECO:0000313" key="2">
    <source>
        <dbReference type="EMBL" id="CAB3407433.1"/>
    </source>
</evidence>
<reference evidence="2 3" key="1">
    <citation type="submission" date="2020-04" db="EMBL/GenBank/DDBJ databases">
        <authorList>
            <person name="Laetsch R D."/>
            <person name="Stevens L."/>
            <person name="Kumar S."/>
            <person name="Blaxter L. M."/>
        </authorList>
    </citation>
    <scope>NUCLEOTIDE SEQUENCE [LARGE SCALE GENOMIC DNA]</scope>
</reference>
<dbReference type="EMBL" id="CADEPM010000006">
    <property type="protein sequence ID" value="CAB3407433.1"/>
    <property type="molecule type" value="Genomic_DNA"/>
</dbReference>
<dbReference type="OrthoDB" id="5826127at2759"/>
<name>A0A8S1F0G5_9PELO</name>